<dbReference type="AlphaFoldDB" id="A0A9P5EWN7"/>
<accession>A0A9P5EWN7</accession>
<keyword evidence="4" id="KW-1185">Reference proteome</keyword>
<keyword evidence="2" id="KW-0812">Transmembrane</keyword>
<dbReference type="EMBL" id="QPMT01000012">
    <property type="protein sequence ID" value="KAF4860875.1"/>
    <property type="molecule type" value="Genomic_DNA"/>
</dbReference>
<proteinExistence type="predicted"/>
<evidence type="ECO:0000313" key="3">
    <source>
        <dbReference type="EMBL" id="KAF4860875.1"/>
    </source>
</evidence>
<reference evidence="3" key="1">
    <citation type="submission" date="2019-06" db="EMBL/GenBank/DDBJ databases">
        <authorList>
            <person name="Gan P."/>
            <person name="Shirasu K."/>
        </authorList>
    </citation>
    <scope>NUCLEOTIDE SEQUENCE [LARGE SCALE GENOMIC DNA]</scope>
    <source>
        <strain evidence="3">CAD2</strain>
    </source>
</reference>
<comment type="caution">
    <text evidence="3">The sequence shown here is derived from an EMBL/GenBank/DDBJ whole genome shotgun (WGS) entry which is preliminary data.</text>
</comment>
<dbReference type="Proteomes" id="UP000711996">
    <property type="component" value="Unassembled WGS sequence"/>
</dbReference>
<evidence type="ECO:0000313" key="4">
    <source>
        <dbReference type="Proteomes" id="UP000711996"/>
    </source>
</evidence>
<protein>
    <submittedName>
        <fullName evidence="3">Uncharacterized protein</fullName>
    </submittedName>
</protein>
<organism evidence="3 4">
    <name type="scientific">Colletotrichum siamense</name>
    <name type="common">Anthracnose fungus</name>
    <dbReference type="NCBI Taxonomy" id="690259"/>
    <lineage>
        <taxon>Eukaryota</taxon>
        <taxon>Fungi</taxon>
        <taxon>Dikarya</taxon>
        <taxon>Ascomycota</taxon>
        <taxon>Pezizomycotina</taxon>
        <taxon>Sordariomycetes</taxon>
        <taxon>Hypocreomycetidae</taxon>
        <taxon>Glomerellales</taxon>
        <taxon>Glomerellaceae</taxon>
        <taxon>Colletotrichum</taxon>
        <taxon>Colletotrichum gloeosporioides species complex</taxon>
    </lineage>
</organism>
<evidence type="ECO:0000256" key="1">
    <source>
        <dbReference type="SAM" id="MobiDB-lite"/>
    </source>
</evidence>
<feature type="region of interest" description="Disordered" evidence="1">
    <location>
        <begin position="148"/>
        <end position="168"/>
    </location>
</feature>
<keyword evidence="2" id="KW-1133">Transmembrane helix</keyword>
<evidence type="ECO:0000256" key="2">
    <source>
        <dbReference type="SAM" id="Phobius"/>
    </source>
</evidence>
<feature type="transmembrane region" description="Helical" evidence="2">
    <location>
        <begin position="318"/>
        <end position="343"/>
    </location>
</feature>
<name>A0A9P5EWN7_COLSI</name>
<dbReference type="OrthoDB" id="4827041at2759"/>
<sequence>MDTEHKKIVLDWFNVRQTRREEESREPYFDFIRRDVMTETQTRDSQSMLNCLRLASEAVHMALEKTPHVEGSSGAKLRTKAEILTALRTRHEECPEEELESAIYRAARLAFRISAISQNLTEETSPGWPNDKTVAEYAGIVFNAGPLPSSSSPSSSSASPVSEPDASEVAGIQSRLTHRLTTVNIEKYTNITIKETQYLRSHLKLIETFEHTTLYVFRDIIWLLDAVEMANFPIPREILQETIDTLNYLYPRDGATKRLLRQQGIKLHVFQRSIPDRPRFRDFKYYKPRMVDVAYEFLNPPRRWGTVWKDNRDPVQFWTFWLGLLIFLFTLAFGIMATVLAGLQLHVALHPPKEG</sequence>
<gene>
    <name evidence="3" type="ORF">CGCSCA2_v004964</name>
</gene>
<keyword evidence="2" id="KW-0472">Membrane</keyword>